<organism evidence="1 2">
    <name type="scientific">Symbiodinium necroappetens</name>
    <dbReference type="NCBI Taxonomy" id="1628268"/>
    <lineage>
        <taxon>Eukaryota</taxon>
        <taxon>Sar</taxon>
        <taxon>Alveolata</taxon>
        <taxon>Dinophyceae</taxon>
        <taxon>Suessiales</taxon>
        <taxon>Symbiodiniaceae</taxon>
        <taxon>Symbiodinium</taxon>
    </lineage>
</organism>
<dbReference type="Proteomes" id="UP000601435">
    <property type="component" value="Unassembled WGS sequence"/>
</dbReference>
<comment type="caution">
    <text evidence="1">The sequence shown here is derived from an EMBL/GenBank/DDBJ whole genome shotgun (WGS) entry which is preliminary data.</text>
</comment>
<dbReference type="EMBL" id="CAJNJA010015824">
    <property type="protein sequence ID" value="CAE7369324.1"/>
    <property type="molecule type" value="Genomic_DNA"/>
</dbReference>
<gene>
    <name evidence="1" type="ORF">SNEC2469_LOCUS9905</name>
</gene>
<accession>A0A812PYQ4</accession>
<dbReference type="AlphaFoldDB" id="A0A812PYQ4"/>
<proteinExistence type="predicted"/>
<keyword evidence="2" id="KW-1185">Reference proteome</keyword>
<name>A0A812PYQ4_9DINO</name>
<reference evidence="1" key="1">
    <citation type="submission" date="2021-02" db="EMBL/GenBank/DDBJ databases">
        <authorList>
            <person name="Dougan E. K."/>
            <person name="Rhodes N."/>
            <person name="Thang M."/>
            <person name="Chan C."/>
        </authorList>
    </citation>
    <scope>NUCLEOTIDE SEQUENCE</scope>
</reference>
<sequence>MSLDKHRKMMAGAYLSPQPQLVHVWWPPIRVNLMMMLHWSSFRNCWSQFFVKPHRWLVYVQSFILPGFCLEQRCFTDLLVSKQSKATFGNTKFVELSTGDSAASSK</sequence>
<evidence type="ECO:0000313" key="2">
    <source>
        <dbReference type="Proteomes" id="UP000601435"/>
    </source>
</evidence>
<evidence type="ECO:0000313" key="1">
    <source>
        <dbReference type="EMBL" id="CAE7369324.1"/>
    </source>
</evidence>
<protein>
    <submittedName>
        <fullName evidence="1">Uncharacterized protein</fullName>
    </submittedName>
</protein>